<keyword evidence="7" id="KW-1185">Reference proteome</keyword>
<dbReference type="EMBL" id="CP126215">
    <property type="protein sequence ID" value="WIA17073.1"/>
    <property type="molecule type" value="Genomic_DNA"/>
</dbReference>
<dbReference type="PROSITE" id="PS00018">
    <property type="entry name" value="EF_HAND_1"/>
    <property type="match status" value="1"/>
</dbReference>
<name>A0ABY8UBM9_TETOB</name>
<keyword evidence="1" id="KW-0106">Calcium</keyword>
<proteinExistence type="predicted"/>
<feature type="domain" description="Cyclic nucleotide-binding" evidence="4">
    <location>
        <begin position="293"/>
        <end position="401"/>
    </location>
</feature>
<dbReference type="Gene3D" id="1.10.238.10">
    <property type="entry name" value="EF-hand"/>
    <property type="match status" value="1"/>
</dbReference>
<dbReference type="PANTHER" id="PTHR43237">
    <property type="entry name" value="NADP-DEPENDENT MALIC ENZYME"/>
    <property type="match status" value="1"/>
</dbReference>
<sequence>MDQKTDIDVTAAASTSIPAAAETGKSPTSSSSGMTRTLSIGQHRKIKVKFSGEEDVLGMSPTGVAAEELMNKAAGKQARGAAWQRKILLDLQDETAFSSTELQVLLHHFSEHQTSDDHVDKETFFKSLGAAFCTSDTRLLQAMYAAMDDSSRGWISFSQFACALSTLYRGDKDDILSFWFRMYDRDRDGFLDKEDFERLLQDVNRTTYKEIKVYVDEEVFPEEGGGCDDPRLLLLSFQEFRTIMDEYDVIPIFVNPHKFAQHKQEFRSIMDEYDVIPIFVNPHKFAQHKQAPAMRALSPAEREVLLLLGSDVAASQGQLLIQENDKCDHFFFLMEGEVQLQRGGINLGTLPEGSFVGEAALFSDIKQDDGEQSNTFTTAVAVTSEDARLLRLFIGDFHPLVYHQHPGATAIVQRLGRIMLERFQQTEDRLQAILAGQARQSEAGMRLSSRDWAAFRKRLTRQWALKYHKIGRTGKLEVVPTKLMGTKEDLSVAYSPGVAEPCLSIQQNEKFAYEYTAKGHLVGVITNGTAVLGLGNIGALAGKPVMEGKAVLFKKFADLDAFDLEVNCDDPVKLVDLLVALEPTFGGVNLEDIKAPECFYVEREAQRRMSIPVLHDDQHGTAIIAGAGLINALEIIGKEISSTRVVVCGCGAAGFTCAKYFVSLGVQQQNLIAVDVKGVVYTGREDLSEPDNYLSEVAVDTPLRTLKEAVAGADVFLGLSAGNLLTPEMLLSMARDPLVFACANPIPEIDPEIAAATRPDVIMATGRSDFPNQINNVCAFPYIFRGALDCRARAVNEEMKRAATYAIAALAKRPVMKRRSPSAGDLIQLATAAAATAAAGAAPQQQQQQQQQQSEQQAGAAANGSTTSSTLSTDVSAAAAESSGIASSTASSGTSQQNPPADTPAAAAAGGRSGSPPKGHHRHTGSGKQHHTRRKSYGEGCFYTAAEGEGGNAPVVFGKHYIIPKPFDERLLPEVAGAVVEAAIATGVARLADIDIVQYKRTLADLALRTSM</sequence>
<dbReference type="PANTHER" id="PTHR43237:SF4">
    <property type="entry name" value="NADP-DEPENDENT MALIC ENZYME"/>
    <property type="match status" value="1"/>
</dbReference>
<evidence type="ECO:0000256" key="3">
    <source>
        <dbReference type="SAM" id="MobiDB-lite"/>
    </source>
</evidence>
<evidence type="ECO:0000313" key="7">
    <source>
        <dbReference type="Proteomes" id="UP001244341"/>
    </source>
</evidence>
<evidence type="ECO:0000313" key="6">
    <source>
        <dbReference type="EMBL" id="WIA17073.1"/>
    </source>
</evidence>
<dbReference type="InterPro" id="IPR011992">
    <property type="entry name" value="EF-hand-dom_pair"/>
</dbReference>
<dbReference type="InterPro" id="IPR045213">
    <property type="entry name" value="Malic_NAD-bd_bact_type"/>
</dbReference>
<dbReference type="InterPro" id="IPR051674">
    <property type="entry name" value="Malate_Decarboxylase"/>
</dbReference>
<evidence type="ECO:0000259" key="5">
    <source>
        <dbReference type="PROSITE" id="PS50222"/>
    </source>
</evidence>
<feature type="domain" description="EF-hand" evidence="5">
    <location>
        <begin position="171"/>
        <end position="206"/>
    </location>
</feature>
<feature type="compositionally biased region" description="Low complexity" evidence="3">
    <location>
        <begin position="840"/>
        <end position="917"/>
    </location>
</feature>
<dbReference type="InterPro" id="IPR014710">
    <property type="entry name" value="RmlC-like_jellyroll"/>
</dbReference>
<dbReference type="Pfam" id="PF03949">
    <property type="entry name" value="Malic_M"/>
    <property type="match status" value="1"/>
</dbReference>
<dbReference type="InterPro" id="IPR037062">
    <property type="entry name" value="Malic_N_dom_sf"/>
</dbReference>
<accession>A0ABY8UBM9</accession>
<dbReference type="CDD" id="cd00051">
    <property type="entry name" value="EFh"/>
    <property type="match status" value="1"/>
</dbReference>
<dbReference type="CDD" id="cd05311">
    <property type="entry name" value="NAD_bind_2_malic_enz"/>
    <property type="match status" value="1"/>
</dbReference>
<dbReference type="InterPro" id="IPR018247">
    <property type="entry name" value="EF_Hand_1_Ca_BS"/>
</dbReference>
<dbReference type="PROSITE" id="PS50042">
    <property type="entry name" value="CNMP_BINDING_3"/>
    <property type="match status" value="1"/>
</dbReference>
<dbReference type="SUPFAM" id="SSF47473">
    <property type="entry name" value="EF-hand"/>
    <property type="match status" value="1"/>
</dbReference>
<dbReference type="SUPFAM" id="SSF51735">
    <property type="entry name" value="NAD(P)-binding Rossmann-fold domains"/>
    <property type="match status" value="1"/>
</dbReference>
<organism evidence="6 7">
    <name type="scientific">Tetradesmus obliquus</name>
    <name type="common">Green alga</name>
    <name type="synonym">Acutodesmus obliquus</name>
    <dbReference type="NCBI Taxonomy" id="3088"/>
    <lineage>
        <taxon>Eukaryota</taxon>
        <taxon>Viridiplantae</taxon>
        <taxon>Chlorophyta</taxon>
        <taxon>core chlorophytes</taxon>
        <taxon>Chlorophyceae</taxon>
        <taxon>CS clade</taxon>
        <taxon>Sphaeropleales</taxon>
        <taxon>Scenedesmaceae</taxon>
        <taxon>Tetradesmus</taxon>
    </lineage>
</organism>
<evidence type="ECO:0000256" key="1">
    <source>
        <dbReference type="ARBA" id="ARBA00022837"/>
    </source>
</evidence>
<feature type="compositionally biased region" description="Polar residues" evidence="3">
    <location>
        <begin position="25"/>
        <end position="38"/>
    </location>
</feature>
<gene>
    <name evidence="6" type="ORF">OEZ85_013973</name>
</gene>
<feature type="compositionally biased region" description="Basic residues" evidence="3">
    <location>
        <begin position="918"/>
        <end position="935"/>
    </location>
</feature>
<dbReference type="InterPro" id="IPR000595">
    <property type="entry name" value="cNMP-bd_dom"/>
</dbReference>
<keyword evidence="2" id="KW-0560">Oxidoreductase</keyword>
<dbReference type="SMART" id="SM00100">
    <property type="entry name" value="cNMP"/>
    <property type="match status" value="1"/>
</dbReference>
<dbReference type="Proteomes" id="UP001244341">
    <property type="component" value="Chromosome 8b"/>
</dbReference>
<dbReference type="Gene3D" id="2.60.120.10">
    <property type="entry name" value="Jelly Rolls"/>
    <property type="match status" value="1"/>
</dbReference>
<dbReference type="Gene3D" id="3.40.50.10380">
    <property type="entry name" value="Malic enzyme, N-terminal domain"/>
    <property type="match status" value="1"/>
</dbReference>
<dbReference type="SMART" id="SM01274">
    <property type="entry name" value="malic"/>
    <property type="match status" value="1"/>
</dbReference>
<dbReference type="InterPro" id="IPR018490">
    <property type="entry name" value="cNMP-bd_dom_sf"/>
</dbReference>
<dbReference type="PROSITE" id="PS50222">
    <property type="entry name" value="EF_HAND_2"/>
    <property type="match status" value="1"/>
</dbReference>
<dbReference type="SMART" id="SM00919">
    <property type="entry name" value="Malic_M"/>
    <property type="match status" value="1"/>
</dbReference>
<dbReference type="SUPFAM" id="SSF51206">
    <property type="entry name" value="cAMP-binding domain-like"/>
    <property type="match status" value="1"/>
</dbReference>
<dbReference type="CDD" id="cd00038">
    <property type="entry name" value="CAP_ED"/>
    <property type="match status" value="1"/>
</dbReference>
<dbReference type="SMART" id="SM00054">
    <property type="entry name" value="EFh"/>
    <property type="match status" value="1"/>
</dbReference>
<dbReference type="InterPro" id="IPR012301">
    <property type="entry name" value="Malic_N_dom"/>
</dbReference>
<dbReference type="Pfam" id="PF00027">
    <property type="entry name" value="cNMP_binding"/>
    <property type="match status" value="1"/>
</dbReference>
<evidence type="ECO:0000256" key="2">
    <source>
        <dbReference type="ARBA" id="ARBA00023002"/>
    </source>
</evidence>
<dbReference type="InterPro" id="IPR002048">
    <property type="entry name" value="EF_hand_dom"/>
</dbReference>
<dbReference type="Pfam" id="PF00390">
    <property type="entry name" value="malic"/>
    <property type="match status" value="1"/>
</dbReference>
<reference evidence="6 7" key="1">
    <citation type="submission" date="2023-05" db="EMBL/GenBank/DDBJ databases">
        <title>A 100% complete, gapless, phased diploid assembly of the Scenedesmus obliquus UTEX 3031 genome.</title>
        <authorList>
            <person name="Biondi T.C."/>
            <person name="Hanschen E.R."/>
            <person name="Kwon T."/>
            <person name="Eng W."/>
            <person name="Kruse C.P.S."/>
            <person name="Koehler S.I."/>
            <person name="Kunde Y."/>
            <person name="Gleasner C.D."/>
            <person name="You Mak K.T."/>
            <person name="Polle J."/>
            <person name="Hovde B.T."/>
            <person name="Starkenburg S.R."/>
        </authorList>
    </citation>
    <scope>NUCLEOTIDE SEQUENCE [LARGE SCALE GENOMIC DNA]</scope>
    <source>
        <strain evidence="6 7">DOE0152z</strain>
    </source>
</reference>
<feature type="region of interest" description="Disordered" evidence="3">
    <location>
        <begin position="840"/>
        <end position="935"/>
    </location>
</feature>
<evidence type="ECO:0008006" key="8">
    <source>
        <dbReference type="Google" id="ProtNLM"/>
    </source>
</evidence>
<dbReference type="InterPro" id="IPR046346">
    <property type="entry name" value="Aminoacid_DH-like_N_sf"/>
</dbReference>
<feature type="region of interest" description="Disordered" evidence="3">
    <location>
        <begin position="16"/>
        <end position="38"/>
    </location>
</feature>
<dbReference type="SUPFAM" id="SSF53223">
    <property type="entry name" value="Aminoacid dehydrogenase-like, N-terminal domain"/>
    <property type="match status" value="1"/>
</dbReference>
<protein>
    <recommendedName>
        <fullName evidence="8">Calmodulin</fullName>
    </recommendedName>
</protein>
<dbReference type="InterPro" id="IPR012302">
    <property type="entry name" value="Malic_NAD-bd"/>
</dbReference>
<dbReference type="Gene3D" id="3.40.50.720">
    <property type="entry name" value="NAD(P)-binding Rossmann-like Domain"/>
    <property type="match status" value="1"/>
</dbReference>
<evidence type="ECO:0000259" key="4">
    <source>
        <dbReference type="PROSITE" id="PS50042"/>
    </source>
</evidence>
<dbReference type="InterPro" id="IPR036291">
    <property type="entry name" value="NAD(P)-bd_dom_sf"/>
</dbReference>